<dbReference type="InterPro" id="IPR018948">
    <property type="entry name" value="GTP-bd_TrmE_N"/>
</dbReference>
<evidence type="ECO:0000256" key="10">
    <source>
        <dbReference type="HAMAP-Rule" id="MF_00379"/>
    </source>
</evidence>
<keyword evidence="14" id="KW-1185">Reference proteome</keyword>
<reference evidence="13" key="1">
    <citation type="submission" date="2013-12" db="EMBL/GenBank/DDBJ databases">
        <authorList>
            <person name="Linke B."/>
        </authorList>
    </citation>
    <scope>NUCLEOTIDE SEQUENCE [LARGE SCALE GENOMIC DNA]</scope>
    <source>
        <strain evidence="13">CRIB-18</strain>
    </source>
</reference>
<feature type="binding site" evidence="10">
    <location>
        <begin position="254"/>
        <end position="260"/>
    </location>
    <ligand>
        <name>GTP</name>
        <dbReference type="ChEBI" id="CHEBI:37565"/>
    </ligand>
</feature>
<comment type="subcellular location">
    <subcellularLocation>
        <location evidence="10">Cytoplasm</location>
    </subcellularLocation>
</comment>
<dbReference type="EC" id="3.6.-.-" evidence="10"/>
<dbReference type="HAMAP" id="MF_00379">
    <property type="entry name" value="GTPase_MnmE"/>
    <property type="match status" value="1"/>
</dbReference>
<evidence type="ECO:0000256" key="3">
    <source>
        <dbReference type="ARBA" id="ARBA00022694"/>
    </source>
</evidence>
<dbReference type="GO" id="GO:0030488">
    <property type="term" value="P:tRNA methylation"/>
    <property type="evidence" value="ECO:0007669"/>
    <property type="project" value="TreeGrafter"/>
</dbReference>
<sequence>MHFSNQPYRPGETIAAVATPPGEGGVAMIRISGDDAFEVAAKVFSGNLKRYQSHTAHYGKILNTNGEKVDDVLILPMKKPKTFTGEDVVEIFCHGGSLITRRVLETVLKAGARAAMAGEFTFKAFINGKIDLAQAEAIQDLICAKNERALEAAESQLEGKLSKQILKFQNELIGYAAILEAWVDFPEEGLEFAPIEEVIAAITSIHQEIEKLIFSFHEGRIIHDGLALCLVGSPNVGKSSLMNALLDKDRAIISDIPGTTRDVIEDHLRLNGINLRVIDTAGIREAKEAIEAEGIKRTHDIINKADLILLVLDATLGTDGVDKKLFELLDKKRTIVVWNKTDLPHETLPQVDIPHVVFISAKNKEGLEKLHQAIDEVIWQGSIPSKEEILVTNVRHKEALSNAAHSLKALIEGLNQGTSPEFLMIEMRSALNELGKIIGFDAGEDILTAIFSKFCIGK</sequence>
<dbReference type="NCBIfam" id="TIGR00231">
    <property type="entry name" value="small_GTP"/>
    <property type="match status" value="1"/>
</dbReference>
<dbReference type="Gene3D" id="1.20.120.430">
    <property type="entry name" value="tRNA modification GTPase MnmE domain 2"/>
    <property type="match status" value="1"/>
</dbReference>
<evidence type="ECO:0000259" key="12">
    <source>
        <dbReference type="PROSITE" id="PS51709"/>
    </source>
</evidence>
<keyword evidence="7 10" id="KW-0460">Magnesium</keyword>
<feature type="binding site" evidence="10">
    <location>
        <position position="256"/>
    </location>
    <ligand>
        <name>K(+)</name>
        <dbReference type="ChEBI" id="CHEBI:29103"/>
    </ligand>
</feature>
<name>A0A090D256_9BACT</name>
<feature type="binding site" evidence="10">
    <location>
        <position position="90"/>
    </location>
    <ligand>
        <name>(6S)-5-formyl-5,6,7,8-tetrahydrofolate</name>
        <dbReference type="ChEBI" id="CHEBI:57457"/>
    </ligand>
</feature>
<feature type="binding site" evidence="10">
    <location>
        <position position="239"/>
    </location>
    <ligand>
        <name>Mg(2+)</name>
        <dbReference type="ChEBI" id="CHEBI:18420"/>
    </ligand>
</feature>
<comment type="similarity">
    <text evidence="1 10 11">Belongs to the TRAFAC class TrmE-Era-EngA-EngB-Septin-like GTPase superfamily. TrmE GTPase family.</text>
</comment>
<evidence type="ECO:0000256" key="9">
    <source>
        <dbReference type="ARBA" id="ARBA00023134"/>
    </source>
</evidence>
<dbReference type="GO" id="GO:0005525">
    <property type="term" value="F:GTP binding"/>
    <property type="evidence" value="ECO:0007669"/>
    <property type="project" value="UniProtKB-UniRule"/>
</dbReference>
<dbReference type="FunFam" id="3.30.1360.120:FF:000003">
    <property type="entry name" value="tRNA modification GTPase MnmE"/>
    <property type="match status" value="1"/>
</dbReference>
<dbReference type="AlphaFoldDB" id="A0A090D256"/>
<dbReference type="PANTHER" id="PTHR42714:SF2">
    <property type="entry name" value="TRNA MODIFICATION GTPASE GTPBP3, MITOCHONDRIAL"/>
    <property type="match status" value="1"/>
</dbReference>
<dbReference type="Gene3D" id="3.40.50.300">
    <property type="entry name" value="P-loop containing nucleotide triphosphate hydrolases"/>
    <property type="match status" value="1"/>
</dbReference>
<dbReference type="InterPro" id="IPR027266">
    <property type="entry name" value="TrmE/GcvT-like"/>
</dbReference>
<evidence type="ECO:0000256" key="2">
    <source>
        <dbReference type="ARBA" id="ARBA00022490"/>
    </source>
</evidence>
<keyword evidence="5 10" id="KW-0547">Nucleotide-binding</keyword>
<feature type="binding site" evidence="10">
    <location>
        <begin position="279"/>
        <end position="282"/>
    </location>
    <ligand>
        <name>GTP</name>
        <dbReference type="ChEBI" id="CHEBI:37565"/>
    </ligand>
</feature>
<dbReference type="InterPro" id="IPR027368">
    <property type="entry name" value="MnmE_dom2"/>
</dbReference>
<dbReference type="CDD" id="cd04164">
    <property type="entry name" value="trmE"/>
    <property type="match status" value="1"/>
</dbReference>
<evidence type="ECO:0000313" key="14">
    <source>
        <dbReference type="Proteomes" id="UP000031552"/>
    </source>
</evidence>
<dbReference type="EMBL" id="CCEJ010000007">
    <property type="protein sequence ID" value="CDR34335.1"/>
    <property type="molecule type" value="Genomic_DNA"/>
</dbReference>
<feature type="binding site" evidence="10">
    <location>
        <position position="458"/>
    </location>
    <ligand>
        <name>(6S)-5-formyl-5,6,7,8-tetrahydrofolate</name>
        <dbReference type="ChEBI" id="CHEBI:57457"/>
    </ligand>
</feature>
<feature type="binding site" evidence="10">
    <location>
        <position position="259"/>
    </location>
    <ligand>
        <name>K(+)</name>
        <dbReference type="ChEBI" id="CHEBI:29103"/>
    </ligand>
</feature>
<dbReference type="PANTHER" id="PTHR42714">
    <property type="entry name" value="TRNA MODIFICATION GTPASE GTPBP3"/>
    <property type="match status" value="1"/>
</dbReference>
<keyword evidence="8 10" id="KW-0630">Potassium</keyword>
<dbReference type="SUPFAM" id="SSF52540">
    <property type="entry name" value="P-loop containing nucleoside triphosphate hydrolases"/>
    <property type="match status" value="1"/>
</dbReference>
<feature type="binding site" evidence="10">
    <location>
        <position position="30"/>
    </location>
    <ligand>
        <name>(6S)-5-formyl-5,6,7,8-tetrahydrofolate</name>
        <dbReference type="ChEBI" id="CHEBI:57457"/>
    </ligand>
</feature>
<feature type="domain" description="TrmE-type G" evidence="12">
    <location>
        <begin position="225"/>
        <end position="379"/>
    </location>
</feature>
<dbReference type="Proteomes" id="UP000031552">
    <property type="component" value="Unassembled WGS sequence"/>
</dbReference>
<evidence type="ECO:0000313" key="13">
    <source>
        <dbReference type="EMBL" id="CDR34335.1"/>
    </source>
</evidence>
<feature type="binding site" evidence="10">
    <location>
        <begin position="235"/>
        <end position="240"/>
    </location>
    <ligand>
        <name>GTP</name>
        <dbReference type="ChEBI" id="CHEBI:37565"/>
    </ligand>
</feature>
<dbReference type="STRING" id="1437425.CSEC_1521"/>
<feature type="binding site" evidence="10">
    <location>
        <position position="254"/>
    </location>
    <ligand>
        <name>K(+)</name>
        <dbReference type="ChEBI" id="CHEBI:29103"/>
    </ligand>
</feature>
<dbReference type="GO" id="GO:0002098">
    <property type="term" value="P:tRNA wobble uridine modification"/>
    <property type="evidence" value="ECO:0007669"/>
    <property type="project" value="TreeGrafter"/>
</dbReference>
<dbReference type="Pfam" id="PF01926">
    <property type="entry name" value="MMR_HSR1"/>
    <property type="match status" value="1"/>
</dbReference>
<gene>
    <name evidence="10 13" type="primary">mnmE</name>
    <name evidence="10" type="synonym">trmE</name>
    <name evidence="13" type="ORF">CSEC_1521</name>
</gene>
<comment type="caution">
    <text evidence="13">The sequence shown here is derived from an EMBL/GenBank/DDBJ whole genome shotgun (WGS) entry which is preliminary data.</text>
</comment>
<reference evidence="13" key="2">
    <citation type="submission" date="2014-09" db="EMBL/GenBank/DDBJ databases">
        <title>Criblamydia sequanensis harbors a mega-plasmid encoding arsenite resistance.</title>
        <authorList>
            <person name="Bertelli C."/>
            <person name="Goesmann A."/>
            <person name="Greub G."/>
        </authorList>
    </citation>
    <scope>NUCLEOTIDE SEQUENCE [LARGE SCALE GENOMIC DNA]</scope>
    <source>
        <strain evidence="13">CRIB-18</strain>
    </source>
</reference>
<dbReference type="GO" id="GO:0046872">
    <property type="term" value="F:metal ion binding"/>
    <property type="evidence" value="ECO:0007669"/>
    <property type="project" value="UniProtKB-KW"/>
</dbReference>
<dbReference type="InterPro" id="IPR027417">
    <property type="entry name" value="P-loop_NTPase"/>
</dbReference>
<feature type="binding site" evidence="10">
    <location>
        <position position="260"/>
    </location>
    <ligand>
        <name>Mg(2+)</name>
        <dbReference type="ChEBI" id="CHEBI:18420"/>
    </ligand>
</feature>
<dbReference type="InterPro" id="IPR006073">
    <property type="entry name" value="GTP-bd"/>
</dbReference>
<dbReference type="PROSITE" id="PS51709">
    <property type="entry name" value="G_TRME"/>
    <property type="match status" value="1"/>
</dbReference>
<feature type="binding site" evidence="10">
    <location>
        <position position="235"/>
    </location>
    <ligand>
        <name>K(+)</name>
        <dbReference type="ChEBI" id="CHEBI:29103"/>
    </ligand>
</feature>
<evidence type="ECO:0000256" key="1">
    <source>
        <dbReference type="ARBA" id="ARBA00011043"/>
    </source>
</evidence>
<comment type="subunit">
    <text evidence="10">Homodimer. Heterotetramer of two MnmE and two MnmG subunits.</text>
</comment>
<evidence type="ECO:0000256" key="6">
    <source>
        <dbReference type="ARBA" id="ARBA00022801"/>
    </source>
</evidence>
<dbReference type="InterPro" id="IPR025867">
    <property type="entry name" value="MnmE_helical"/>
</dbReference>
<keyword evidence="9 10" id="KW-0342">GTP-binding</keyword>
<dbReference type="Pfam" id="PF10396">
    <property type="entry name" value="TrmE_N"/>
    <property type="match status" value="1"/>
</dbReference>
<dbReference type="RefSeq" id="WP_041017878.1">
    <property type="nucleotide sequence ID" value="NZ_CCEJ010000007.1"/>
</dbReference>
<feature type="binding site" evidence="10">
    <location>
        <position position="129"/>
    </location>
    <ligand>
        <name>(6S)-5-formyl-5,6,7,8-tetrahydrofolate</name>
        <dbReference type="ChEBI" id="CHEBI:57457"/>
    </ligand>
</feature>
<keyword evidence="3 10" id="KW-0819">tRNA processing</keyword>
<organism evidence="13 14">
    <name type="scientific">Candidatus Criblamydia sequanensis CRIB-18</name>
    <dbReference type="NCBI Taxonomy" id="1437425"/>
    <lineage>
        <taxon>Bacteria</taxon>
        <taxon>Pseudomonadati</taxon>
        <taxon>Chlamydiota</taxon>
        <taxon>Chlamydiia</taxon>
        <taxon>Parachlamydiales</taxon>
        <taxon>Candidatus Criblamydiaceae</taxon>
        <taxon>Candidatus Criblamydia</taxon>
    </lineage>
</organism>
<dbReference type="GO" id="GO:0005829">
    <property type="term" value="C:cytosol"/>
    <property type="evidence" value="ECO:0007669"/>
    <property type="project" value="TreeGrafter"/>
</dbReference>
<dbReference type="NCBIfam" id="TIGR00450">
    <property type="entry name" value="mnmE_trmE_thdF"/>
    <property type="match status" value="1"/>
</dbReference>
<dbReference type="GO" id="GO:0042802">
    <property type="term" value="F:identical protein binding"/>
    <property type="evidence" value="ECO:0007669"/>
    <property type="project" value="UniProtKB-ARBA"/>
</dbReference>
<keyword evidence="6 10" id="KW-0378">Hydrolase</keyword>
<keyword evidence="4 10" id="KW-0479">Metal-binding</keyword>
<evidence type="ECO:0000256" key="8">
    <source>
        <dbReference type="ARBA" id="ARBA00022958"/>
    </source>
</evidence>
<dbReference type="OrthoDB" id="9805918at2"/>
<dbReference type="InterPro" id="IPR031168">
    <property type="entry name" value="G_TrmE"/>
</dbReference>
<dbReference type="CDD" id="cd14858">
    <property type="entry name" value="TrmE_N"/>
    <property type="match status" value="1"/>
</dbReference>
<accession>A0A090D256</accession>
<dbReference type="NCBIfam" id="NF003661">
    <property type="entry name" value="PRK05291.1-3"/>
    <property type="match status" value="1"/>
</dbReference>
<dbReference type="InterPro" id="IPR005225">
    <property type="entry name" value="Small_GTP-bd"/>
</dbReference>
<evidence type="ECO:0000256" key="11">
    <source>
        <dbReference type="RuleBase" id="RU003313"/>
    </source>
</evidence>
<dbReference type="SUPFAM" id="SSF116878">
    <property type="entry name" value="TrmE connector domain"/>
    <property type="match status" value="1"/>
</dbReference>
<proteinExistence type="inferred from homology"/>
<dbReference type="Pfam" id="PF12631">
    <property type="entry name" value="MnmE_helical"/>
    <property type="match status" value="1"/>
</dbReference>
<dbReference type="GO" id="GO:0003924">
    <property type="term" value="F:GTPase activity"/>
    <property type="evidence" value="ECO:0007669"/>
    <property type="project" value="UniProtKB-UniRule"/>
</dbReference>
<comment type="cofactor">
    <cofactor evidence="10">
        <name>K(+)</name>
        <dbReference type="ChEBI" id="CHEBI:29103"/>
    </cofactor>
    <text evidence="10">Binds 1 potassium ion per subunit.</text>
</comment>
<dbReference type="Gene3D" id="3.30.1360.120">
    <property type="entry name" value="Probable tRNA modification gtpase trme, domain 1"/>
    <property type="match status" value="1"/>
</dbReference>
<evidence type="ECO:0000256" key="4">
    <source>
        <dbReference type="ARBA" id="ARBA00022723"/>
    </source>
</evidence>
<protein>
    <recommendedName>
        <fullName evidence="10">tRNA modification GTPase MnmE</fullName>
        <ecNumber evidence="10">3.6.-.-</ecNumber>
    </recommendedName>
</protein>
<comment type="function">
    <text evidence="10">Exhibits a very high intrinsic GTPase hydrolysis rate. Involved in the addition of a carboxymethylaminomethyl (cmnm) group at the wobble position (U34) of certain tRNAs, forming tRNA-cmnm(5)s(2)U34.</text>
</comment>
<dbReference type="eggNOG" id="COG0486">
    <property type="taxonomic scope" value="Bacteria"/>
</dbReference>
<evidence type="ECO:0000256" key="7">
    <source>
        <dbReference type="ARBA" id="ARBA00022842"/>
    </source>
</evidence>
<dbReference type="InterPro" id="IPR004520">
    <property type="entry name" value="GTPase_MnmE"/>
</dbReference>
<dbReference type="FunFam" id="3.40.50.300:FF:001376">
    <property type="entry name" value="tRNA modification GTPase MnmE"/>
    <property type="match status" value="1"/>
</dbReference>
<comment type="caution">
    <text evidence="10">Lacks conserved residue(s) required for the propagation of feature annotation.</text>
</comment>
<evidence type="ECO:0000256" key="5">
    <source>
        <dbReference type="ARBA" id="ARBA00022741"/>
    </source>
</evidence>
<keyword evidence="2 10" id="KW-0963">Cytoplasm</keyword>